<dbReference type="Proteomes" id="UP001152799">
    <property type="component" value="Chromosome 9"/>
</dbReference>
<name>A0A9N9N3C9_9CUCU</name>
<sequence>MDGNSLFKARFRFTEEDDVHLLREVLGLNPYEDHSRWTIIQVNMIQIIGNSLSIRTLRERVQNLIKKFLVKKKAEEGMQVNLKQTDHSS</sequence>
<gene>
    <name evidence="1" type="ORF">CEUTPL_LOCUS13934</name>
</gene>
<protein>
    <submittedName>
        <fullName evidence="1">Uncharacterized protein</fullName>
    </submittedName>
</protein>
<proteinExistence type="predicted"/>
<dbReference type="AlphaFoldDB" id="A0A9N9N3C9"/>
<evidence type="ECO:0000313" key="1">
    <source>
        <dbReference type="EMBL" id="CAG9773544.1"/>
    </source>
</evidence>
<evidence type="ECO:0000313" key="2">
    <source>
        <dbReference type="Proteomes" id="UP001152799"/>
    </source>
</evidence>
<dbReference type="OrthoDB" id="6508955at2759"/>
<dbReference type="EMBL" id="OU892285">
    <property type="protein sequence ID" value="CAG9773544.1"/>
    <property type="molecule type" value="Genomic_DNA"/>
</dbReference>
<organism evidence="1 2">
    <name type="scientific">Ceutorhynchus assimilis</name>
    <name type="common">cabbage seed weevil</name>
    <dbReference type="NCBI Taxonomy" id="467358"/>
    <lineage>
        <taxon>Eukaryota</taxon>
        <taxon>Metazoa</taxon>
        <taxon>Ecdysozoa</taxon>
        <taxon>Arthropoda</taxon>
        <taxon>Hexapoda</taxon>
        <taxon>Insecta</taxon>
        <taxon>Pterygota</taxon>
        <taxon>Neoptera</taxon>
        <taxon>Endopterygota</taxon>
        <taxon>Coleoptera</taxon>
        <taxon>Polyphaga</taxon>
        <taxon>Cucujiformia</taxon>
        <taxon>Curculionidae</taxon>
        <taxon>Ceutorhynchinae</taxon>
        <taxon>Ceutorhynchus</taxon>
    </lineage>
</organism>
<reference evidence="1" key="1">
    <citation type="submission" date="2022-01" db="EMBL/GenBank/DDBJ databases">
        <authorList>
            <person name="King R."/>
        </authorList>
    </citation>
    <scope>NUCLEOTIDE SEQUENCE</scope>
</reference>
<accession>A0A9N9N3C9</accession>
<keyword evidence="2" id="KW-1185">Reference proteome</keyword>